<feature type="compositionally biased region" description="Acidic residues" evidence="1">
    <location>
        <begin position="144"/>
        <end position="164"/>
    </location>
</feature>
<feature type="region of interest" description="Disordered" evidence="1">
    <location>
        <begin position="59"/>
        <end position="78"/>
    </location>
</feature>
<gene>
    <name evidence="2" type="ORF">SAMN05518846_11580</name>
</gene>
<keyword evidence="3" id="KW-1185">Reference proteome</keyword>
<dbReference type="AlphaFoldDB" id="A0A1I4AK47"/>
<dbReference type="Proteomes" id="UP000198915">
    <property type="component" value="Unassembled WGS sequence"/>
</dbReference>
<dbReference type="RefSeq" id="WP_092273743.1">
    <property type="nucleotide sequence ID" value="NZ_BJOE01000010.1"/>
</dbReference>
<feature type="region of interest" description="Disordered" evidence="1">
    <location>
        <begin position="144"/>
        <end position="185"/>
    </location>
</feature>
<reference evidence="3" key="1">
    <citation type="submission" date="2016-10" db="EMBL/GenBank/DDBJ databases">
        <authorList>
            <person name="Varghese N."/>
            <person name="Submissions S."/>
        </authorList>
    </citation>
    <scope>NUCLEOTIDE SEQUENCE [LARGE SCALE GENOMIC DNA]</scope>
    <source>
        <strain evidence="3">OK042</strain>
    </source>
</reference>
<evidence type="ECO:0000256" key="1">
    <source>
        <dbReference type="SAM" id="MobiDB-lite"/>
    </source>
</evidence>
<proteinExistence type="predicted"/>
<dbReference type="EMBL" id="FORT01000015">
    <property type="protein sequence ID" value="SFK56119.1"/>
    <property type="molecule type" value="Genomic_DNA"/>
</dbReference>
<evidence type="ECO:0000313" key="3">
    <source>
        <dbReference type="Proteomes" id="UP000198915"/>
    </source>
</evidence>
<feature type="compositionally biased region" description="Basic residues" evidence="1">
    <location>
        <begin position="172"/>
        <end position="185"/>
    </location>
</feature>
<protein>
    <recommendedName>
        <fullName evidence="4">Spore coat protein B</fullName>
    </recommendedName>
</protein>
<evidence type="ECO:0008006" key="4">
    <source>
        <dbReference type="Google" id="ProtNLM"/>
    </source>
</evidence>
<name>A0A1I4AK47_9BACL</name>
<dbReference type="STRING" id="1884381.SAMN05518846_11580"/>
<organism evidence="2 3">
    <name type="scientific">Brevibacillus centrosporus</name>
    <dbReference type="NCBI Taxonomy" id="54910"/>
    <lineage>
        <taxon>Bacteria</taxon>
        <taxon>Bacillati</taxon>
        <taxon>Bacillota</taxon>
        <taxon>Bacilli</taxon>
        <taxon>Bacillales</taxon>
        <taxon>Paenibacillaceae</taxon>
        <taxon>Brevibacillus</taxon>
    </lineage>
</organism>
<evidence type="ECO:0000313" key="2">
    <source>
        <dbReference type="EMBL" id="SFK56119.1"/>
    </source>
</evidence>
<accession>A0A1I4AK47</accession>
<sequence>MAKKKKEESLVGRFVAVSRGEADSRTGILLADQKDHLVLYNGRDGIVYYTKNGIQGFTPYDEEESADNSPSTDGTNEEVHYFDGKNFSSILASLLWSPVRFNRGNEDQVDGILAEVGEKEAVLVNGNEVRRLPLSAIRDIGDIVDEQQGEEEVENQEEEGDEANDNPASQRNWRKRHRNNRHSRR</sequence>